<protein>
    <recommendedName>
        <fullName evidence="2">Zn(2)-C6 fungal-type domain-containing protein</fullName>
    </recommendedName>
</protein>
<gene>
    <name evidence="3" type="ORF">D9615_002865</name>
</gene>
<feature type="region of interest" description="Disordered" evidence="1">
    <location>
        <begin position="443"/>
        <end position="530"/>
    </location>
</feature>
<dbReference type="InterPro" id="IPR036864">
    <property type="entry name" value="Zn2-C6_fun-type_DNA-bd_sf"/>
</dbReference>
<feature type="region of interest" description="Disordered" evidence="1">
    <location>
        <begin position="173"/>
        <end position="242"/>
    </location>
</feature>
<accession>A0A8H5HG48</accession>
<dbReference type="InterPro" id="IPR001138">
    <property type="entry name" value="Zn2Cys6_DnaBD"/>
</dbReference>
<evidence type="ECO:0000313" key="4">
    <source>
        <dbReference type="Proteomes" id="UP000565441"/>
    </source>
</evidence>
<reference evidence="3 4" key="1">
    <citation type="journal article" date="2020" name="ISME J.">
        <title>Uncovering the hidden diversity of litter-decomposition mechanisms in mushroom-forming fungi.</title>
        <authorList>
            <person name="Floudas D."/>
            <person name="Bentzer J."/>
            <person name="Ahren D."/>
            <person name="Johansson T."/>
            <person name="Persson P."/>
            <person name="Tunlid A."/>
        </authorList>
    </citation>
    <scope>NUCLEOTIDE SEQUENCE [LARGE SCALE GENOMIC DNA]</scope>
    <source>
        <strain evidence="3 4">CBS 661.87</strain>
    </source>
</reference>
<name>A0A8H5HG48_9AGAR</name>
<organism evidence="3 4">
    <name type="scientific">Tricholomella constricta</name>
    <dbReference type="NCBI Taxonomy" id="117010"/>
    <lineage>
        <taxon>Eukaryota</taxon>
        <taxon>Fungi</taxon>
        <taxon>Dikarya</taxon>
        <taxon>Basidiomycota</taxon>
        <taxon>Agaricomycotina</taxon>
        <taxon>Agaricomycetes</taxon>
        <taxon>Agaricomycetidae</taxon>
        <taxon>Agaricales</taxon>
        <taxon>Tricholomatineae</taxon>
        <taxon>Lyophyllaceae</taxon>
        <taxon>Tricholomella</taxon>
    </lineage>
</organism>
<evidence type="ECO:0000313" key="3">
    <source>
        <dbReference type="EMBL" id="KAF5382564.1"/>
    </source>
</evidence>
<feature type="compositionally biased region" description="Basic and acidic residues" evidence="1">
    <location>
        <begin position="173"/>
        <end position="184"/>
    </location>
</feature>
<feature type="compositionally biased region" description="Polar residues" evidence="1">
    <location>
        <begin position="208"/>
        <end position="218"/>
    </location>
</feature>
<evidence type="ECO:0000256" key="1">
    <source>
        <dbReference type="SAM" id="MobiDB-lite"/>
    </source>
</evidence>
<dbReference type="Gene3D" id="4.10.240.10">
    <property type="entry name" value="Zn(2)-C6 fungal-type DNA-binding domain"/>
    <property type="match status" value="1"/>
</dbReference>
<proteinExistence type="predicted"/>
<comment type="caution">
    <text evidence="3">The sequence shown here is derived from an EMBL/GenBank/DDBJ whole genome shotgun (WGS) entry which is preliminary data.</text>
</comment>
<feature type="region of interest" description="Disordered" evidence="1">
    <location>
        <begin position="1"/>
        <end position="52"/>
    </location>
</feature>
<feature type="compositionally biased region" description="Basic and acidic residues" evidence="1">
    <location>
        <begin position="372"/>
        <end position="381"/>
    </location>
</feature>
<feature type="compositionally biased region" description="Low complexity" evidence="1">
    <location>
        <begin position="482"/>
        <end position="494"/>
    </location>
</feature>
<dbReference type="CDD" id="cd00067">
    <property type="entry name" value="GAL4"/>
    <property type="match status" value="1"/>
</dbReference>
<dbReference type="SUPFAM" id="SSF57701">
    <property type="entry name" value="Zn2/Cys6 DNA-binding domain"/>
    <property type="match status" value="1"/>
</dbReference>
<dbReference type="GO" id="GO:0008270">
    <property type="term" value="F:zinc ion binding"/>
    <property type="evidence" value="ECO:0007669"/>
    <property type="project" value="InterPro"/>
</dbReference>
<dbReference type="EMBL" id="JAACJP010000008">
    <property type="protein sequence ID" value="KAF5382564.1"/>
    <property type="molecule type" value="Genomic_DNA"/>
</dbReference>
<feature type="compositionally biased region" description="Low complexity" evidence="1">
    <location>
        <begin position="30"/>
        <end position="46"/>
    </location>
</feature>
<dbReference type="Proteomes" id="UP000565441">
    <property type="component" value="Unassembled WGS sequence"/>
</dbReference>
<keyword evidence="4" id="KW-1185">Reference proteome</keyword>
<dbReference type="SMART" id="SM00066">
    <property type="entry name" value="GAL4"/>
    <property type="match status" value="1"/>
</dbReference>
<feature type="domain" description="Zn(2)-C6 fungal-type" evidence="2">
    <location>
        <begin position="387"/>
        <end position="448"/>
    </location>
</feature>
<dbReference type="AlphaFoldDB" id="A0A8H5HG48"/>
<dbReference type="Pfam" id="PF00172">
    <property type="entry name" value="Zn_clus"/>
    <property type="match status" value="1"/>
</dbReference>
<sequence length="530" mass="57658">MERRNNELRQSSLPSSLIPHLYSRPQQGDSLATTPFPTTLPLPSSTGAEEEADFTERTELPSMRASFALPPVASSFATPLRPVDTHRSPPYLNHEPRQLTSVELNPNIRTVSPVDVPASGIVRSMGSLSLPSHIPGQRYASPIYSDPHYHATRPERMFRGVNQIYPAPVAQDVPHHRGSWREGEAGPSSLVHAPYDSARSRGRRGSSQPAQLTRQTETFNHRDDVSDGDGEGYPSRGREGYPGASGHLAQRMFFHVSFWKSSADLEIHFSFFKGGSLYSTWPEPYQGSATHVSQPGPDLTSSHLSAGYSQFPLISVGASQGAWAGTPAGSGFGEHPPGYSPNSVSDVSSDGRPDDDGDDTYTTAQKGKKRRRDSDVGDSTRKTRNPRKTAVACNFCRGKITMLIAEKSVAYNKAGRKLRCNGAKPACSNCTVRRFQCEYVPVQRRRGPGKAPKGTKTKKSSTGRSEPSTSLPPGDRGSGHQPETTELTPMTLETFSFQSSERSSPKAGSSRRRGRGSRSPSADSDAGKRY</sequence>
<dbReference type="GO" id="GO:0000981">
    <property type="term" value="F:DNA-binding transcription factor activity, RNA polymerase II-specific"/>
    <property type="evidence" value="ECO:0007669"/>
    <property type="project" value="InterPro"/>
</dbReference>
<feature type="compositionally biased region" description="Basic residues" evidence="1">
    <location>
        <begin position="443"/>
        <end position="461"/>
    </location>
</feature>
<feature type="region of interest" description="Disordered" evidence="1">
    <location>
        <begin position="327"/>
        <end position="387"/>
    </location>
</feature>
<dbReference type="OrthoDB" id="39175at2759"/>
<evidence type="ECO:0000259" key="2">
    <source>
        <dbReference type="SMART" id="SM00066"/>
    </source>
</evidence>